<keyword evidence="3" id="KW-1185">Reference proteome</keyword>
<feature type="domain" description="SDH C-terminal" evidence="1">
    <location>
        <begin position="6"/>
        <end position="37"/>
    </location>
</feature>
<gene>
    <name evidence="2" type="ORF">ACFQ08_42330</name>
</gene>
<proteinExistence type="predicted"/>
<feature type="non-terminal residue" evidence="2">
    <location>
        <position position="1"/>
    </location>
</feature>
<dbReference type="EMBL" id="JBHTHX010003009">
    <property type="protein sequence ID" value="MFD0891228.1"/>
    <property type="molecule type" value="Genomic_DNA"/>
</dbReference>
<dbReference type="Proteomes" id="UP001597024">
    <property type="component" value="Unassembled WGS sequence"/>
</dbReference>
<name>A0ABW3E5N4_9ACTN</name>
<protein>
    <submittedName>
        <fullName evidence="2">Shikimate dehydrogenase</fullName>
    </submittedName>
</protein>
<accession>A0ABW3E5N4</accession>
<evidence type="ECO:0000313" key="3">
    <source>
        <dbReference type="Proteomes" id="UP001597024"/>
    </source>
</evidence>
<dbReference type="InterPro" id="IPR041121">
    <property type="entry name" value="SDH_C"/>
</dbReference>
<reference evidence="3" key="1">
    <citation type="journal article" date="2019" name="Int. J. Syst. Evol. Microbiol.">
        <title>The Global Catalogue of Microorganisms (GCM) 10K type strain sequencing project: providing services to taxonomists for standard genome sequencing and annotation.</title>
        <authorList>
            <consortium name="The Broad Institute Genomics Platform"/>
            <consortium name="The Broad Institute Genome Sequencing Center for Infectious Disease"/>
            <person name="Wu L."/>
            <person name="Ma J."/>
        </authorList>
    </citation>
    <scope>NUCLEOTIDE SEQUENCE [LARGE SCALE GENOMIC DNA]</scope>
    <source>
        <strain evidence="3">CCUG 62974</strain>
    </source>
</reference>
<dbReference type="Pfam" id="PF18317">
    <property type="entry name" value="SDH_C"/>
    <property type="match status" value="1"/>
</dbReference>
<dbReference type="Gene3D" id="3.40.50.720">
    <property type="entry name" value="NAD(P)-binding Rossmann-like Domain"/>
    <property type="match status" value="1"/>
</dbReference>
<evidence type="ECO:0000313" key="2">
    <source>
        <dbReference type="EMBL" id="MFD0891228.1"/>
    </source>
</evidence>
<sequence length="48" mass="5074">GTVVGGFPMLLHQAVRQVEMMTGRIADLVEALRAAVKAEIVRRAAPGS</sequence>
<organism evidence="2 3">
    <name type="scientific">Streptosporangium algeriense</name>
    <dbReference type="NCBI Taxonomy" id="1682748"/>
    <lineage>
        <taxon>Bacteria</taxon>
        <taxon>Bacillati</taxon>
        <taxon>Actinomycetota</taxon>
        <taxon>Actinomycetes</taxon>
        <taxon>Streptosporangiales</taxon>
        <taxon>Streptosporangiaceae</taxon>
        <taxon>Streptosporangium</taxon>
    </lineage>
</organism>
<comment type="caution">
    <text evidence="2">The sequence shown here is derived from an EMBL/GenBank/DDBJ whole genome shotgun (WGS) entry which is preliminary data.</text>
</comment>
<evidence type="ECO:0000259" key="1">
    <source>
        <dbReference type="Pfam" id="PF18317"/>
    </source>
</evidence>